<keyword evidence="8" id="KW-0378">Hydrolase</keyword>
<proteinExistence type="inferred from homology"/>
<comment type="catalytic activity">
    <reaction evidence="29">
        <text>1,2-dihexadecanoyl-sn-glycero-3-phosphocholine + H2O = 1-hexadecanoyl-sn-glycero-3-phosphocholine + hexadecanoate + H(+)</text>
        <dbReference type="Rhea" id="RHEA:41223"/>
        <dbReference type="ChEBI" id="CHEBI:7896"/>
        <dbReference type="ChEBI" id="CHEBI:15377"/>
        <dbReference type="ChEBI" id="CHEBI:15378"/>
        <dbReference type="ChEBI" id="CHEBI:72998"/>
        <dbReference type="ChEBI" id="CHEBI:72999"/>
    </reaction>
    <physiologicalReaction direction="left-to-right" evidence="29">
        <dbReference type="Rhea" id="RHEA:41224"/>
    </physiologicalReaction>
</comment>
<evidence type="ECO:0000256" key="8">
    <source>
        <dbReference type="ARBA" id="ARBA00022801"/>
    </source>
</evidence>
<evidence type="ECO:0000256" key="25">
    <source>
        <dbReference type="ARBA" id="ARBA00048011"/>
    </source>
</evidence>
<evidence type="ECO:0000313" key="45">
    <source>
        <dbReference type="Proteomes" id="UP001372834"/>
    </source>
</evidence>
<keyword evidence="12" id="KW-0325">Glycoprotein</keyword>
<evidence type="ECO:0000256" key="3">
    <source>
        <dbReference type="ARBA" id="ARBA00015133"/>
    </source>
</evidence>
<feature type="chain" id="PRO_5042961784" description="Phospholipase B1, membrane-associated" evidence="43">
    <location>
        <begin position="23"/>
        <end position="414"/>
    </location>
</feature>
<comment type="catalytic activity">
    <reaction evidence="13">
        <text>a triacylglycerol + H2O = a diacylglycerol + a fatty acid + H(+)</text>
        <dbReference type="Rhea" id="RHEA:12044"/>
        <dbReference type="ChEBI" id="CHEBI:15377"/>
        <dbReference type="ChEBI" id="CHEBI:15378"/>
        <dbReference type="ChEBI" id="CHEBI:17855"/>
        <dbReference type="ChEBI" id="CHEBI:18035"/>
        <dbReference type="ChEBI" id="CHEBI:28868"/>
        <dbReference type="EC" id="3.1.1.3"/>
    </reaction>
    <physiologicalReaction direction="left-to-right" evidence="13">
        <dbReference type="Rhea" id="RHEA:12045"/>
    </physiologicalReaction>
</comment>
<evidence type="ECO:0000256" key="20">
    <source>
        <dbReference type="ARBA" id="ARBA00045916"/>
    </source>
</evidence>
<comment type="catalytic activity">
    <reaction evidence="30">
        <text>1-hexadecanoyl-2-(9Z,12Z-octadecadienoyl)-sn-glycero-3-phosphocholine + H2O = 2-(9Z,12Z-octadecadienoyl)-sn-glycero-3-phosphocholine + hexadecanoate + H(+)</text>
        <dbReference type="Rhea" id="RHEA:40971"/>
        <dbReference type="ChEBI" id="CHEBI:7896"/>
        <dbReference type="ChEBI" id="CHEBI:15377"/>
        <dbReference type="ChEBI" id="CHEBI:15378"/>
        <dbReference type="ChEBI" id="CHEBI:73002"/>
        <dbReference type="ChEBI" id="CHEBI:76084"/>
    </reaction>
    <physiologicalReaction direction="left-to-right" evidence="30">
        <dbReference type="Rhea" id="RHEA:40972"/>
    </physiologicalReaction>
</comment>
<dbReference type="GO" id="GO:0016324">
    <property type="term" value="C:apical plasma membrane"/>
    <property type="evidence" value="ECO:0007669"/>
    <property type="project" value="UniProtKB-SubCell"/>
</dbReference>
<evidence type="ECO:0000256" key="31">
    <source>
        <dbReference type="ARBA" id="ARBA00048374"/>
    </source>
</evidence>
<dbReference type="PANTHER" id="PTHR21325:SF31">
    <property type="entry name" value="GH22081P-RELATED"/>
    <property type="match status" value="1"/>
</dbReference>
<evidence type="ECO:0000256" key="14">
    <source>
        <dbReference type="ARBA" id="ARBA00023408"/>
    </source>
</evidence>
<gene>
    <name evidence="44" type="ORF">RUM43_001315</name>
</gene>
<dbReference type="CDD" id="cd01824">
    <property type="entry name" value="Phospholipase_B_like"/>
    <property type="match status" value="1"/>
</dbReference>
<comment type="catalytic activity">
    <reaction evidence="25">
        <text>2,3-di-(9Z)-octadecenoyl-sn-glycerol + H2O = 3-(9Z-octadecenoyl)-sn-glycerol + (9Z)-octadecenoate + H(+)</text>
        <dbReference type="Rhea" id="RHEA:42604"/>
        <dbReference type="ChEBI" id="CHEBI:15377"/>
        <dbReference type="ChEBI" id="CHEBI:15378"/>
        <dbReference type="ChEBI" id="CHEBI:30823"/>
        <dbReference type="ChEBI" id="CHEBI:75824"/>
        <dbReference type="ChEBI" id="CHEBI:75938"/>
    </reaction>
    <physiologicalReaction direction="left-to-right" evidence="25">
        <dbReference type="Rhea" id="RHEA:42605"/>
    </physiologicalReaction>
</comment>
<dbReference type="GO" id="GO:0006644">
    <property type="term" value="P:phospholipid metabolic process"/>
    <property type="evidence" value="ECO:0007669"/>
    <property type="project" value="TreeGrafter"/>
</dbReference>
<evidence type="ECO:0000256" key="10">
    <source>
        <dbReference type="ARBA" id="ARBA00023098"/>
    </source>
</evidence>
<evidence type="ECO:0000256" key="21">
    <source>
        <dbReference type="ARBA" id="ARBA00047324"/>
    </source>
</evidence>
<keyword evidence="10" id="KW-0443">Lipid metabolism</keyword>
<comment type="caution">
    <text evidence="44">The sequence shown here is derived from an EMBL/GenBank/DDBJ whole genome shotgun (WGS) entry which is preliminary data.</text>
</comment>
<evidence type="ECO:0000256" key="1">
    <source>
        <dbReference type="ARBA" id="ARBA00004247"/>
    </source>
</evidence>
<comment type="catalytic activity">
    <reaction evidence="28">
        <text>1,2-di-(9Z-octadecenoyl)-sn-glycero-3-phosphocholine + H2O = 1-(9Z-octadecenoyl)-sn-glycero-3-phosphocholine + (9Z)-octadecenoate + H(+)</text>
        <dbReference type="Rhea" id="RHEA:40923"/>
        <dbReference type="ChEBI" id="CHEBI:15377"/>
        <dbReference type="ChEBI" id="CHEBI:15378"/>
        <dbReference type="ChEBI" id="CHEBI:28610"/>
        <dbReference type="ChEBI" id="CHEBI:30823"/>
        <dbReference type="ChEBI" id="CHEBI:74669"/>
    </reaction>
    <physiologicalReaction direction="left-to-right" evidence="28">
        <dbReference type="Rhea" id="RHEA:40924"/>
    </physiologicalReaction>
</comment>
<keyword evidence="9" id="KW-1133">Transmembrane helix</keyword>
<evidence type="ECO:0000256" key="23">
    <source>
        <dbReference type="ARBA" id="ARBA00047438"/>
    </source>
</evidence>
<dbReference type="GO" id="GO:0004622">
    <property type="term" value="F:phosphatidylcholine lysophospholipase activity"/>
    <property type="evidence" value="ECO:0007669"/>
    <property type="project" value="UniProtKB-EC"/>
</dbReference>
<comment type="catalytic activity">
    <reaction evidence="40">
        <text>1,2-dihexadecanoyl-sn-glycero-3-phosphocholine + 2 H2O = sn-glycerol 3-phosphocholine + 2 hexadecanoate + 2 H(+)</text>
        <dbReference type="Rhea" id="RHEA:40975"/>
        <dbReference type="ChEBI" id="CHEBI:7896"/>
        <dbReference type="ChEBI" id="CHEBI:15377"/>
        <dbReference type="ChEBI" id="CHEBI:15378"/>
        <dbReference type="ChEBI" id="CHEBI:16870"/>
        <dbReference type="ChEBI" id="CHEBI:72999"/>
    </reaction>
    <physiologicalReaction direction="left-to-right" evidence="40">
        <dbReference type="Rhea" id="RHEA:40976"/>
    </physiologicalReaction>
</comment>
<comment type="catalytic activity">
    <reaction evidence="41">
        <text>1,3-di-(9Z-octadecenoyl)-glycerol + H2O = 1-(9Z-octadecenoyl)-glycerol + (9Z)-octadecenoate + H(+)</text>
        <dbReference type="Rhea" id="RHEA:39939"/>
        <dbReference type="ChEBI" id="CHEBI:15377"/>
        <dbReference type="ChEBI" id="CHEBI:15378"/>
        <dbReference type="ChEBI" id="CHEBI:30823"/>
        <dbReference type="ChEBI" id="CHEBI:75342"/>
        <dbReference type="ChEBI" id="CHEBI:75735"/>
    </reaction>
    <physiologicalReaction direction="left-to-right" evidence="41">
        <dbReference type="Rhea" id="RHEA:39940"/>
    </physiologicalReaction>
</comment>
<evidence type="ECO:0000256" key="32">
    <source>
        <dbReference type="ARBA" id="ARBA00048386"/>
    </source>
</evidence>
<evidence type="ECO:0000256" key="33">
    <source>
        <dbReference type="ARBA" id="ARBA00048454"/>
    </source>
</evidence>
<dbReference type="InterPro" id="IPR001087">
    <property type="entry name" value="GDSL"/>
</dbReference>
<comment type="catalytic activity">
    <reaction evidence="37">
        <text>1,3-dihexadecanoyl-2-(9Z-octadecenoyl)glycerol + H2O = 1,3-dihexadecanoylglycerol + (9Z)-octadecenoate + H(+)</text>
        <dbReference type="Rhea" id="RHEA:40983"/>
        <dbReference type="ChEBI" id="CHEBI:15377"/>
        <dbReference type="ChEBI" id="CHEBI:15378"/>
        <dbReference type="ChEBI" id="CHEBI:30823"/>
        <dbReference type="ChEBI" id="CHEBI:75688"/>
        <dbReference type="ChEBI" id="CHEBI:77619"/>
    </reaction>
    <physiologicalReaction direction="left-to-right" evidence="37">
        <dbReference type="Rhea" id="RHEA:40984"/>
    </physiologicalReaction>
</comment>
<evidence type="ECO:0000256" key="42">
    <source>
        <dbReference type="ARBA" id="ARBA00049461"/>
    </source>
</evidence>
<evidence type="ECO:0000256" key="37">
    <source>
        <dbReference type="ARBA" id="ARBA00048869"/>
    </source>
</evidence>
<dbReference type="SUPFAM" id="SSF52266">
    <property type="entry name" value="SGNH hydrolase"/>
    <property type="match status" value="1"/>
</dbReference>
<dbReference type="AlphaFoldDB" id="A0AAN8XQ17"/>
<evidence type="ECO:0000256" key="19">
    <source>
        <dbReference type="ARBA" id="ARBA00033022"/>
    </source>
</evidence>
<evidence type="ECO:0000256" key="15">
    <source>
        <dbReference type="ARBA" id="ARBA00023422"/>
    </source>
</evidence>
<dbReference type="Gene3D" id="3.40.50.1110">
    <property type="entry name" value="SGNH hydrolase"/>
    <property type="match status" value="1"/>
</dbReference>
<comment type="catalytic activity">
    <reaction evidence="34">
        <text>1-hexadecanoyl-2-(9Z-octadecenoyl)-sn-glycero-3-phosphoethanolamine + H2O = 1-hexadecanoyl-sn-glycero-3-phosphoethanolamine + (9Z)-octadecenoate + H(+)</text>
        <dbReference type="Rhea" id="RHEA:40911"/>
        <dbReference type="ChEBI" id="CHEBI:15377"/>
        <dbReference type="ChEBI" id="CHEBI:15378"/>
        <dbReference type="ChEBI" id="CHEBI:30823"/>
        <dbReference type="ChEBI" id="CHEBI:73004"/>
        <dbReference type="ChEBI" id="CHEBI:73007"/>
    </reaction>
    <physiologicalReaction direction="left-to-right" evidence="34">
        <dbReference type="Rhea" id="RHEA:40912"/>
    </physiologicalReaction>
</comment>
<keyword evidence="7" id="KW-0677">Repeat</keyword>
<evidence type="ECO:0000256" key="40">
    <source>
        <dbReference type="ARBA" id="ARBA00049363"/>
    </source>
</evidence>
<comment type="catalytic activity">
    <reaction evidence="15">
        <text>a 1,2-diacyl-sn-glycero-3-phosphocholine + H2O = a 1-acyl-sn-glycero-3-phosphocholine + a fatty acid + H(+)</text>
        <dbReference type="Rhea" id="RHEA:15801"/>
        <dbReference type="ChEBI" id="CHEBI:15377"/>
        <dbReference type="ChEBI" id="CHEBI:15378"/>
        <dbReference type="ChEBI" id="CHEBI:28868"/>
        <dbReference type="ChEBI" id="CHEBI:57643"/>
        <dbReference type="ChEBI" id="CHEBI:58168"/>
        <dbReference type="EC" id="3.1.1.4"/>
    </reaction>
    <physiologicalReaction direction="left-to-right" evidence="15">
        <dbReference type="Rhea" id="RHEA:15802"/>
    </physiologicalReaction>
</comment>
<comment type="catalytic activity">
    <reaction evidence="27">
        <text>a 1-O-alkyl-2-acyl-sn-glycero-3-phosphocholine + H2O = a 1-O-alkyl-sn-glycero-3-phosphocholine + a fatty acid + H(+)</text>
        <dbReference type="Rhea" id="RHEA:36231"/>
        <dbReference type="ChEBI" id="CHEBI:15377"/>
        <dbReference type="ChEBI" id="CHEBI:15378"/>
        <dbReference type="ChEBI" id="CHEBI:28868"/>
        <dbReference type="ChEBI" id="CHEBI:30909"/>
        <dbReference type="ChEBI" id="CHEBI:36702"/>
        <dbReference type="EC" id="3.1.1.4"/>
    </reaction>
    <physiologicalReaction direction="left-to-right" evidence="27">
        <dbReference type="Rhea" id="RHEA:36232"/>
    </physiologicalReaction>
</comment>
<evidence type="ECO:0000256" key="2">
    <source>
        <dbReference type="ARBA" id="ARBA00009979"/>
    </source>
</evidence>
<comment type="catalytic activity">
    <reaction evidence="21">
        <text>1-hexadecanoyl-2-(9Z)-octadecenoyl-3-octadecanoyl-sn-glycerol + H2O = 2-(9Z-octadecenoyl)-3-octadecanoyl-sn-glycerol + hexadecanoate + H(+)</text>
        <dbReference type="Rhea" id="RHEA:41107"/>
        <dbReference type="ChEBI" id="CHEBI:7896"/>
        <dbReference type="ChEBI" id="CHEBI:15377"/>
        <dbReference type="ChEBI" id="CHEBI:15378"/>
        <dbReference type="ChEBI" id="CHEBI:75558"/>
        <dbReference type="ChEBI" id="CHEBI:77623"/>
    </reaction>
    <physiologicalReaction direction="left-to-right" evidence="21">
        <dbReference type="Rhea" id="RHEA:41108"/>
    </physiologicalReaction>
</comment>
<comment type="catalytic activity">
    <reaction evidence="31">
        <text>1-octadecanoyl-2-(9Z,12Z)-octadecadienoyl-sn-glycerol + H2O = 1-octadecanoyl-sn-glycerol + (9Z,12Z)-octadecadienoate + H(+)</text>
        <dbReference type="Rhea" id="RHEA:40927"/>
        <dbReference type="ChEBI" id="CHEBI:15377"/>
        <dbReference type="ChEBI" id="CHEBI:15378"/>
        <dbReference type="ChEBI" id="CHEBI:30245"/>
        <dbReference type="ChEBI" id="CHEBI:75550"/>
        <dbReference type="ChEBI" id="CHEBI:77097"/>
    </reaction>
    <physiologicalReaction direction="left-to-right" evidence="31">
        <dbReference type="Rhea" id="RHEA:40928"/>
    </physiologicalReaction>
</comment>
<comment type="subcellular location">
    <subcellularLocation>
        <location evidence="1">Apical cell membrane</location>
        <topology evidence="1">Single-pass type I membrane protein</topology>
    </subcellularLocation>
</comment>
<dbReference type="GO" id="GO:0004806">
    <property type="term" value="F:triacylglycerol lipase activity"/>
    <property type="evidence" value="ECO:0007669"/>
    <property type="project" value="UniProtKB-EC"/>
</dbReference>
<keyword evidence="6 43" id="KW-0732">Signal</keyword>
<evidence type="ECO:0000256" key="35">
    <source>
        <dbReference type="ARBA" id="ARBA00048656"/>
    </source>
</evidence>
<evidence type="ECO:0000256" key="12">
    <source>
        <dbReference type="ARBA" id="ARBA00023180"/>
    </source>
</evidence>
<evidence type="ECO:0000256" key="36">
    <source>
        <dbReference type="ARBA" id="ARBA00048699"/>
    </source>
</evidence>
<comment type="catalytic activity">
    <reaction evidence="14">
        <text>1-hexadecanoyl-2-(9Z,12Z-octadecadienoyl)-sn-glycero-3-phosphocholine + H2O = (9Z,12Z)-octadecadienoate + 1-hexadecanoyl-sn-glycero-3-phosphocholine + H(+)</text>
        <dbReference type="Rhea" id="RHEA:40811"/>
        <dbReference type="ChEBI" id="CHEBI:15377"/>
        <dbReference type="ChEBI" id="CHEBI:15378"/>
        <dbReference type="ChEBI" id="CHEBI:30245"/>
        <dbReference type="ChEBI" id="CHEBI:72998"/>
        <dbReference type="ChEBI" id="CHEBI:73002"/>
    </reaction>
    <physiologicalReaction direction="left-to-right" evidence="14">
        <dbReference type="Rhea" id="RHEA:40812"/>
    </physiologicalReaction>
</comment>
<evidence type="ECO:0000256" key="7">
    <source>
        <dbReference type="ARBA" id="ARBA00022737"/>
    </source>
</evidence>
<evidence type="ECO:0000256" key="13">
    <source>
        <dbReference type="ARBA" id="ARBA00023369"/>
    </source>
</evidence>
<evidence type="ECO:0000256" key="16">
    <source>
        <dbReference type="ARBA" id="ARBA00029723"/>
    </source>
</evidence>
<comment type="catalytic activity">
    <reaction evidence="42">
        <text>2-(9Z-octadecenoyl)-glycerol + H2O = glycerol + (9Z)-octadecenoate + H(+)</text>
        <dbReference type="Rhea" id="RHEA:38491"/>
        <dbReference type="ChEBI" id="CHEBI:15377"/>
        <dbReference type="ChEBI" id="CHEBI:15378"/>
        <dbReference type="ChEBI" id="CHEBI:17754"/>
        <dbReference type="ChEBI" id="CHEBI:30823"/>
        <dbReference type="ChEBI" id="CHEBI:73990"/>
    </reaction>
    <physiologicalReaction direction="left-to-right" evidence="42">
        <dbReference type="Rhea" id="RHEA:38492"/>
    </physiologicalReaction>
</comment>
<evidence type="ECO:0000256" key="4">
    <source>
        <dbReference type="ARBA" id="ARBA00022475"/>
    </source>
</evidence>
<comment type="function">
    <text evidence="20">Calcium-independent membrane-associated phospholipase that catalyzes complete diacylation of phospholipids by hydrolyzing both sn-1 and sn-2 fatty acyl chains attached to the glycerol backbone (phospholipase B activity). Has dual phospholipase and lysophospholipase activities toward diacylphospholipids. Preferentially cleaves sn-2 ester bonds over sn-1 bonds. Acts as a lipase toward glycerolipid substrates. Hydrolyzes fatty acyl chains of diacylglycerols with preference for the sn-2 position and of triacylglycerols with not positional selectivity. May also hydrolyze long chain retinyl esters such as retinyl palmitate. May contribute to digestion of dietary phospholipids, glycerolipids and retinoids, facilitating lipid absorption at the brush border.</text>
</comment>
<comment type="similarity">
    <text evidence="2">Belongs to the 'GDSL' lipolytic enzyme family. Phospholipase B1 subfamily.</text>
</comment>
<comment type="catalytic activity">
    <reaction evidence="36">
        <text>1-hexadecanoyl-2-(9Z-octadecenoyl)-sn-glycero-3-phosphocholine + H2O = 1-hexadecanoyl-sn-glycero-3-phosphocholine + (9Z)-octadecenoate + H(+)</text>
        <dbReference type="Rhea" id="RHEA:38779"/>
        <dbReference type="ChEBI" id="CHEBI:15377"/>
        <dbReference type="ChEBI" id="CHEBI:15378"/>
        <dbReference type="ChEBI" id="CHEBI:30823"/>
        <dbReference type="ChEBI" id="CHEBI:72998"/>
        <dbReference type="ChEBI" id="CHEBI:73001"/>
    </reaction>
    <physiologicalReaction direction="left-to-right" evidence="36">
        <dbReference type="Rhea" id="RHEA:38780"/>
    </physiologicalReaction>
</comment>
<evidence type="ECO:0000313" key="44">
    <source>
        <dbReference type="EMBL" id="KAK6645039.1"/>
    </source>
</evidence>
<evidence type="ECO:0000256" key="24">
    <source>
        <dbReference type="ARBA" id="ARBA00047459"/>
    </source>
</evidence>
<dbReference type="PROSITE" id="PS51257">
    <property type="entry name" value="PROKAR_LIPOPROTEIN"/>
    <property type="match status" value="1"/>
</dbReference>
<evidence type="ECO:0000256" key="27">
    <source>
        <dbReference type="ARBA" id="ARBA00048049"/>
    </source>
</evidence>
<dbReference type="Proteomes" id="UP001372834">
    <property type="component" value="Unassembled WGS sequence"/>
</dbReference>
<evidence type="ECO:0000256" key="18">
    <source>
        <dbReference type="ARBA" id="ARBA00031485"/>
    </source>
</evidence>
<organism evidence="44 45">
    <name type="scientific">Polyplax serrata</name>
    <name type="common">Common mouse louse</name>
    <dbReference type="NCBI Taxonomy" id="468196"/>
    <lineage>
        <taxon>Eukaryota</taxon>
        <taxon>Metazoa</taxon>
        <taxon>Ecdysozoa</taxon>
        <taxon>Arthropoda</taxon>
        <taxon>Hexapoda</taxon>
        <taxon>Insecta</taxon>
        <taxon>Pterygota</taxon>
        <taxon>Neoptera</taxon>
        <taxon>Paraneoptera</taxon>
        <taxon>Psocodea</taxon>
        <taxon>Troctomorpha</taxon>
        <taxon>Phthiraptera</taxon>
        <taxon>Anoplura</taxon>
        <taxon>Polyplacidae</taxon>
        <taxon>Polyplax</taxon>
    </lineage>
</organism>
<feature type="signal peptide" evidence="43">
    <location>
        <begin position="1"/>
        <end position="22"/>
    </location>
</feature>
<evidence type="ECO:0000256" key="28">
    <source>
        <dbReference type="ARBA" id="ARBA00048058"/>
    </source>
</evidence>
<dbReference type="InterPro" id="IPR038885">
    <property type="entry name" value="PLB1"/>
</dbReference>
<evidence type="ECO:0000256" key="43">
    <source>
        <dbReference type="SAM" id="SignalP"/>
    </source>
</evidence>
<dbReference type="PANTHER" id="PTHR21325">
    <property type="entry name" value="PHOSPHOLIPASE B, PLB1"/>
    <property type="match status" value="1"/>
</dbReference>
<keyword evidence="4" id="KW-1003">Cell membrane</keyword>
<evidence type="ECO:0000256" key="39">
    <source>
        <dbReference type="ARBA" id="ARBA00048939"/>
    </source>
</evidence>
<dbReference type="EMBL" id="JAWJWE010000001">
    <property type="protein sequence ID" value="KAK6645039.1"/>
    <property type="molecule type" value="Genomic_DNA"/>
</dbReference>
<comment type="catalytic activity">
    <reaction evidence="22">
        <text>1,3-dihexadecanoyl-2-(9Z-octadecenoyl)glycerol + H2O = 1-hexadecanoyl-2-(9Z-octadecenoyl)-glycerol + hexadecanoate + H(+)</text>
        <dbReference type="Rhea" id="RHEA:40979"/>
        <dbReference type="ChEBI" id="CHEBI:7896"/>
        <dbReference type="ChEBI" id="CHEBI:15377"/>
        <dbReference type="ChEBI" id="CHEBI:15378"/>
        <dbReference type="ChEBI" id="CHEBI:75585"/>
        <dbReference type="ChEBI" id="CHEBI:75688"/>
    </reaction>
    <physiologicalReaction direction="left-to-right" evidence="22">
        <dbReference type="Rhea" id="RHEA:40980"/>
    </physiologicalReaction>
</comment>
<name>A0AAN8XQ17_POLSC</name>
<keyword evidence="11" id="KW-0472">Membrane</keyword>
<evidence type="ECO:0000256" key="38">
    <source>
        <dbReference type="ARBA" id="ARBA00048872"/>
    </source>
</evidence>
<evidence type="ECO:0000256" key="5">
    <source>
        <dbReference type="ARBA" id="ARBA00022692"/>
    </source>
</evidence>
<evidence type="ECO:0000256" key="29">
    <source>
        <dbReference type="ARBA" id="ARBA00048227"/>
    </source>
</evidence>
<sequence>MEVRNVLFVFLLLSLSCQMTFQAQMESFRLRSMYKSFRDFLFKQIERTGMSRGLATADGERKLQRHVATAFSFPCNVTNTRSPTRPTSVHRLRPGDIDVVGAIGDSLTAANGAAATLILQVLNENRGLSALIGGQGNWRDFLTLPNILKEFNPNLIGYSLGDALGHHKASQFNAAEPAAMSQDIYFMAKELVRRIKSDKRVDFKNDWKLITLFIGSNDFCLNFCYMNAKNFKNSAETHRRELTAALDYLRDNLPRTLVNVLLPPNLKLLAELKGLPAQCDTLHLVTCPCLFGKIRKSHFEENIRMQTEWQKVQTEVTSDVRYRQKEDFAVVLQTFTKHLTFPEVRQGVNDKSFLSADCFHLSQKGYARVTNALWNNMLEPVGSKSEDWKETFERFLCPTEKHPFIYTYGNSFRS</sequence>
<accession>A0AAN8XQ17</accession>
<comment type="catalytic activity">
    <reaction evidence="39">
        <text>1-hexadecanoyl-2-(9Z)-octadecenoyl-3-octadecanoyl-sn-glycerol + H2O = 1-hexadecanoyl-3-octadecanoyl-sn-glycerol + (9Z)-octadecenoate + H(+)</text>
        <dbReference type="Rhea" id="RHEA:41103"/>
        <dbReference type="ChEBI" id="CHEBI:15377"/>
        <dbReference type="ChEBI" id="CHEBI:15378"/>
        <dbReference type="ChEBI" id="CHEBI:30823"/>
        <dbReference type="ChEBI" id="CHEBI:77623"/>
        <dbReference type="ChEBI" id="CHEBI:77624"/>
    </reaction>
    <physiologicalReaction direction="left-to-right" evidence="39">
        <dbReference type="Rhea" id="RHEA:41104"/>
    </physiologicalReaction>
</comment>
<comment type="catalytic activity">
    <reaction evidence="33">
        <text>a 1-acyl-sn-glycero-3-phosphocholine + H2O = sn-glycerol 3-phosphocholine + a fatty acid + H(+)</text>
        <dbReference type="Rhea" id="RHEA:15177"/>
        <dbReference type="ChEBI" id="CHEBI:15377"/>
        <dbReference type="ChEBI" id="CHEBI:15378"/>
        <dbReference type="ChEBI" id="CHEBI:16870"/>
        <dbReference type="ChEBI" id="CHEBI:28868"/>
        <dbReference type="ChEBI" id="CHEBI:58168"/>
        <dbReference type="EC" id="3.1.1.5"/>
    </reaction>
    <physiologicalReaction direction="left-to-right" evidence="33">
        <dbReference type="Rhea" id="RHEA:15178"/>
    </physiologicalReaction>
</comment>
<evidence type="ECO:0000256" key="9">
    <source>
        <dbReference type="ARBA" id="ARBA00022989"/>
    </source>
</evidence>
<comment type="catalytic activity">
    <reaction evidence="32">
        <text>1,2,3-tri-(9Z-octadecenoyl)-glycerol + H2O = di-(9Z)-octadecenoylglycerol + (9Z)-octadecenoate + H(+)</text>
        <dbReference type="Rhea" id="RHEA:38575"/>
        <dbReference type="ChEBI" id="CHEBI:15377"/>
        <dbReference type="ChEBI" id="CHEBI:15378"/>
        <dbReference type="ChEBI" id="CHEBI:30823"/>
        <dbReference type="ChEBI" id="CHEBI:53753"/>
        <dbReference type="ChEBI" id="CHEBI:75945"/>
    </reaction>
    <physiologicalReaction direction="left-to-right" evidence="32">
        <dbReference type="Rhea" id="RHEA:38576"/>
    </physiologicalReaction>
</comment>
<dbReference type="Pfam" id="PF00657">
    <property type="entry name" value="Lipase_GDSL"/>
    <property type="match status" value="1"/>
</dbReference>
<evidence type="ECO:0000256" key="17">
    <source>
        <dbReference type="ARBA" id="ARBA00031182"/>
    </source>
</evidence>
<comment type="catalytic activity">
    <reaction evidence="26">
        <text>1-hexadecanoyl-2-(9Z-octadecenoyl)-sn-glycero-3-phospho-(1'-sn-glycerol) + H2O = 1-hexadecanoyl-sn-glycero-3-phospho-(1'-sn-glycerol) + (9Z)-octadecenoate + H(+)</text>
        <dbReference type="Rhea" id="RHEA:40919"/>
        <dbReference type="ChEBI" id="CHEBI:15377"/>
        <dbReference type="ChEBI" id="CHEBI:15378"/>
        <dbReference type="ChEBI" id="CHEBI:30823"/>
        <dbReference type="ChEBI" id="CHEBI:72841"/>
        <dbReference type="ChEBI" id="CHEBI:75158"/>
    </reaction>
    <physiologicalReaction direction="left-to-right" evidence="26">
        <dbReference type="Rhea" id="RHEA:40920"/>
    </physiologicalReaction>
</comment>
<evidence type="ECO:0000256" key="26">
    <source>
        <dbReference type="ARBA" id="ARBA00048015"/>
    </source>
</evidence>
<evidence type="ECO:0000256" key="41">
    <source>
        <dbReference type="ARBA" id="ARBA00049372"/>
    </source>
</evidence>
<comment type="catalytic activity">
    <reaction evidence="24">
        <text>1-hexadecanoyl-2-(9Z)-octadecenoyl-3-octadecanoyl-sn-glycerol + H2O = 1-hexadecanoyl-2-(9Z-octadecenoyl)-sn-glycerol + octadecanoate + H(+)</text>
        <dbReference type="Rhea" id="RHEA:41111"/>
        <dbReference type="ChEBI" id="CHEBI:15377"/>
        <dbReference type="ChEBI" id="CHEBI:15378"/>
        <dbReference type="ChEBI" id="CHEBI:25629"/>
        <dbReference type="ChEBI" id="CHEBI:75466"/>
        <dbReference type="ChEBI" id="CHEBI:77623"/>
    </reaction>
    <physiologicalReaction direction="left-to-right" evidence="24">
        <dbReference type="Rhea" id="RHEA:41112"/>
    </physiologicalReaction>
</comment>
<comment type="catalytic activity">
    <reaction evidence="35">
        <text>1-hexadecanoyl-sn-glycero-3-phosphocholine + H2O = sn-glycerol 3-phosphocholine + hexadecanoate + H(+)</text>
        <dbReference type="Rhea" id="RHEA:40435"/>
        <dbReference type="ChEBI" id="CHEBI:7896"/>
        <dbReference type="ChEBI" id="CHEBI:15377"/>
        <dbReference type="ChEBI" id="CHEBI:15378"/>
        <dbReference type="ChEBI" id="CHEBI:16870"/>
        <dbReference type="ChEBI" id="CHEBI:72998"/>
    </reaction>
    <physiologicalReaction direction="left-to-right" evidence="35">
        <dbReference type="Rhea" id="RHEA:40436"/>
    </physiologicalReaction>
</comment>
<dbReference type="InterPro" id="IPR036514">
    <property type="entry name" value="SGNH_hydro_sf"/>
</dbReference>
<evidence type="ECO:0000256" key="11">
    <source>
        <dbReference type="ARBA" id="ARBA00023136"/>
    </source>
</evidence>
<evidence type="ECO:0000256" key="30">
    <source>
        <dbReference type="ARBA" id="ARBA00048362"/>
    </source>
</evidence>
<dbReference type="GO" id="GO:0004623">
    <property type="term" value="F:phospholipase A2 activity"/>
    <property type="evidence" value="ECO:0007669"/>
    <property type="project" value="UniProtKB-EC"/>
</dbReference>
<evidence type="ECO:0000256" key="22">
    <source>
        <dbReference type="ARBA" id="ARBA00047363"/>
    </source>
</evidence>
<dbReference type="InterPro" id="IPR035547">
    <property type="entry name" value="Phospholipase_B"/>
</dbReference>
<reference evidence="44 45" key="1">
    <citation type="submission" date="2023-10" db="EMBL/GenBank/DDBJ databases">
        <title>Genomes of two closely related lineages of the louse Polyplax serrata with different host specificities.</title>
        <authorList>
            <person name="Martinu J."/>
            <person name="Tarabai H."/>
            <person name="Stefka J."/>
            <person name="Hypsa V."/>
        </authorList>
    </citation>
    <scope>NUCLEOTIDE SEQUENCE [LARGE SCALE GENOMIC DNA]</scope>
    <source>
        <strain evidence="44">HR10_N</strain>
    </source>
</reference>
<keyword evidence="5" id="KW-0812">Transmembrane</keyword>
<protein>
    <recommendedName>
        <fullName evidence="3">Phospholipase B1, membrane-associated</fullName>
    </recommendedName>
    <alternativeName>
        <fullName evidence="16">Lysophospholipase</fullName>
    </alternativeName>
    <alternativeName>
        <fullName evidence="17">Phospholipase A2</fullName>
    </alternativeName>
    <alternativeName>
        <fullName evidence="19">Phospholipase B/lipase</fullName>
    </alternativeName>
    <alternativeName>
        <fullName evidence="18">Triacylglycerol lipase</fullName>
    </alternativeName>
</protein>
<comment type="catalytic activity">
    <reaction evidence="38">
        <text>1-O-hexadecyl-2-(9Z)-octadecenoyl-sn-glycero-3-phosphocholine + H2O = 1-O-hexadecyl-sn-glycero-3-phosphocholine + (9Z)-octadecenoate + H(+)</text>
        <dbReference type="Rhea" id="RHEA:40915"/>
        <dbReference type="ChEBI" id="CHEBI:15377"/>
        <dbReference type="ChEBI" id="CHEBI:15378"/>
        <dbReference type="ChEBI" id="CHEBI:30823"/>
        <dbReference type="ChEBI" id="CHEBI:34112"/>
        <dbReference type="ChEBI" id="CHEBI:64496"/>
    </reaction>
    <physiologicalReaction direction="left-to-right" evidence="38">
        <dbReference type="Rhea" id="RHEA:40916"/>
    </physiologicalReaction>
</comment>
<evidence type="ECO:0000256" key="34">
    <source>
        <dbReference type="ARBA" id="ARBA00048613"/>
    </source>
</evidence>
<dbReference type="FunFam" id="3.40.50.1110:FF:000005">
    <property type="entry name" value="Phospholipase B1"/>
    <property type="match status" value="1"/>
</dbReference>
<comment type="catalytic activity">
    <reaction evidence="23">
        <text>1-(9Z-octadecenoyl)-glycerol + H2O = glycerol + (9Z)-octadecenoate + H(+)</text>
        <dbReference type="Rhea" id="RHEA:38487"/>
        <dbReference type="ChEBI" id="CHEBI:15377"/>
        <dbReference type="ChEBI" id="CHEBI:15378"/>
        <dbReference type="ChEBI" id="CHEBI:17754"/>
        <dbReference type="ChEBI" id="CHEBI:30823"/>
        <dbReference type="ChEBI" id="CHEBI:75342"/>
    </reaction>
    <physiologicalReaction direction="left-to-right" evidence="23">
        <dbReference type="Rhea" id="RHEA:38488"/>
    </physiologicalReaction>
</comment>
<evidence type="ECO:0000256" key="6">
    <source>
        <dbReference type="ARBA" id="ARBA00022729"/>
    </source>
</evidence>